<organism evidence="2 3">
    <name type="scientific">Flavobacterium nakdongensis</name>
    <dbReference type="NCBI Taxonomy" id="3073563"/>
    <lineage>
        <taxon>Bacteria</taxon>
        <taxon>Pseudomonadati</taxon>
        <taxon>Bacteroidota</taxon>
        <taxon>Flavobacteriia</taxon>
        <taxon>Flavobacteriales</taxon>
        <taxon>Flavobacteriaceae</taxon>
        <taxon>Flavobacterium</taxon>
    </lineage>
</organism>
<evidence type="ECO:0000313" key="2">
    <source>
        <dbReference type="EMBL" id="WMW78728.1"/>
    </source>
</evidence>
<name>A0ABY9RBV6_9FLAO</name>
<dbReference type="EMBL" id="CP133721">
    <property type="protein sequence ID" value="WMW78728.1"/>
    <property type="molecule type" value="Genomic_DNA"/>
</dbReference>
<proteinExistence type="predicted"/>
<accession>A0ABY9RBV6</accession>
<dbReference type="Gene3D" id="1.10.260.40">
    <property type="entry name" value="lambda repressor-like DNA-binding domains"/>
    <property type="match status" value="1"/>
</dbReference>
<dbReference type="InterPro" id="IPR001387">
    <property type="entry name" value="Cro/C1-type_HTH"/>
</dbReference>
<evidence type="ECO:0000259" key="1">
    <source>
        <dbReference type="PROSITE" id="PS50943"/>
    </source>
</evidence>
<dbReference type="SUPFAM" id="SSF47413">
    <property type="entry name" value="lambda repressor-like DNA-binding domains"/>
    <property type="match status" value="1"/>
</dbReference>
<evidence type="ECO:0000313" key="3">
    <source>
        <dbReference type="Proteomes" id="UP001180481"/>
    </source>
</evidence>
<dbReference type="SMART" id="SM00530">
    <property type="entry name" value="HTH_XRE"/>
    <property type="match status" value="1"/>
</dbReference>
<protein>
    <submittedName>
        <fullName evidence="2">Helix-turn-helix transcriptional regulator</fullName>
    </submittedName>
</protein>
<dbReference type="Proteomes" id="UP001180481">
    <property type="component" value="Chromosome"/>
</dbReference>
<sequence>MNTEDFIKRLEHVLEYYGLTASSFADKINVQRSSISHLLSGRNKPSLDFILKVLEQFPEIDLLWFLNGVGVFPNTSKSQSSNSTEIKAENKNIPEQINLFDENRIEEENRVVENKFQKKSNTPILEQVSPTSEIEKIIVFYKDGTFKSYTEK</sequence>
<reference evidence="2" key="1">
    <citation type="submission" date="2023-09" db="EMBL/GenBank/DDBJ databases">
        <title>Flavobacterium sp. 20NA77.7 isolated from freshwater.</title>
        <authorList>
            <person name="Le V."/>
            <person name="Ko S.-R."/>
            <person name="Ahn C.-Y."/>
            <person name="Oh H.-M."/>
        </authorList>
    </citation>
    <scope>NUCLEOTIDE SEQUENCE</scope>
    <source>
        <strain evidence="2">20NA77.7</strain>
    </source>
</reference>
<dbReference type="CDD" id="cd00093">
    <property type="entry name" value="HTH_XRE"/>
    <property type="match status" value="1"/>
</dbReference>
<dbReference type="InterPro" id="IPR010982">
    <property type="entry name" value="Lambda_DNA-bd_dom_sf"/>
</dbReference>
<dbReference type="Pfam" id="PF01381">
    <property type="entry name" value="HTH_3"/>
    <property type="match status" value="1"/>
</dbReference>
<keyword evidence="3" id="KW-1185">Reference proteome</keyword>
<dbReference type="PROSITE" id="PS50943">
    <property type="entry name" value="HTH_CROC1"/>
    <property type="match status" value="1"/>
</dbReference>
<feature type="domain" description="HTH cro/C1-type" evidence="1">
    <location>
        <begin position="18"/>
        <end position="63"/>
    </location>
</feature>
<gene>
    <name evidence="2" type="ORF">RF683_04610</name>
</gene>